<protein>
    <submittedName>
        <fullName evidence="1">8996_t:CDS:1</fullName>
    </submittedName>
</protein>
<dbReference type="Proteomes" id="UP000789572">
    <property type="component" value="Unassembled WGS sequence"/>
</dbReference>
<reference evidence="1" key="1">
    <citation type="submission" date="2021-06" db="EMBL/GenBank/DDBJ databases">
        <authorList>
            <person name="Kallberg Y."/>
            <person name="Tangrot J."/>
            <person name="Rosling A."/>
        </authorList>
    </citation>
    <scope>NUCLEOTIDE SEQUENCE</scope>
    <source>
        <strain evidence="1">IA702</strain>
    </source>
</reference>
<sequence length="60" mass="6751">MATRKIPTVCDPVNMDHLKTILTYLQPPKRTVTVTALYIYPVKGCRGIAVTSRRTNENGF</sequence>
<dbReference type="AlphaFoldDB" id="A0A9N9E5N2"/>
<feature type="non-terminal residue" evidence="1">
    <location>
        <position position="1"/>
    </location>
</feature>
<keyword evidence="2" id="KW-1185">Reference proteome</keyword>
<organism evidence="1 2">
    <name type="scientific">Paraglomus occultum</name>
    <dbReference type="NCBI Taxonomy" id="144539"/>
    <lineage>
        <taxon>Eukaryota</taxon>
        <taxon>Fungi</taxon>
        <taxon>Fungi incertae sedis</taxon>
        <taxon>Mucoromycota</taxon>
        <taxon>Glomeromycotina</taxon>
        <taxon>Glomeromycetes</taxon>
        <taxon>Paraglomerales</taxon>
        <taxon>Paraglomeraceae</taxon>
        <taxon>Paraglomus</taxon>
    </lineage>
</organism>
<accession>A0A9N9E5N2</accession>
<dbReference type="OrthoDB" id="17255at2759"/>
<evidence type="ECO:0000313" key="1">
    <source>
        <dbReference type="EMBL" id="CAG8661141.1"/>
    </source>
</evidence>
<proteinExistence type="predicted"/>
<feature type="non-terminal residue" evidence="1">
    <location>
        <position position="60"/>
    </location>
</feature>
<evidence type="ECO:0000313" key="2">
    <source>
        <dbReference type="Proteomes" id="UP000789572"/>
    </source>
</evidence>
<comment type="caution">
    <text evidence="1">The sequence shown here is derived from an EMBL/GenBank/DDBJ whole genome shotgun (WGS) entry which is preliminary data.</text>
</comment>
<name>A0A9N9E5N2_9GLOM</name>
<gene>
    <name evidence="1" type="ORF">POCULU_LOCUS10463</name>
</gene>
<dbReference type="EMBL" id="CAJVPJ010005407">
    <property type="protein sequence ID" value="CAG8661141.1"/>
    <property type="molecule type" value="Genomic_DNA"/>
</dbReference>